<feature type="compositionally biased region" description="Polar residues" evidence="1">
    <location>
        <begin position="54"/>
        <end position="80"/>
    </location>
</feature>
<keyword evidence="2" id="KW-0812">Transmembrane</keyword>
<keyword evidence="2" id="KW-0472">Membrane</keyword>
<proteinExistence type="predicted"/>
<keyword evidence="2" id="KW-1133">Transmembrane helix</keyword>
<evidence type="ECO:0000313" key="4">
    <source>
        <dbReference type="Proteomes" id="UP000051936"/>
    </source>
</evidence>
<accession>A0A0R3E0S2</accession>
<dbReference type="Proteomes" id="UP000051936">
    <property type="component" value="Unassembled WGS sequence"/>
</dbReference>
<dbReference type="OrthoDB" id="8232903at2"/>
<organism evidence="3 4">
    <name type="scientific">Bradyrhizobium manausense</name>
    <dbReference type="NCBI Taxonomy" id="989370"/>
    <lineage>
        <taxon>Bacteria</taxon>
        <taxon>Pseudomonadati</taxon>
        <taxon>Pseudomonadota</taxon>
        <taxon>Alphaproteobacteria</taxon>
        <taxon>Hyphomicrobiales</taxon>
        <taxon>Nitrobacteraceae</taxon>
        <taxon>Bradyrhizobium</taxon>
    </lineage>
</organism>
<protein>
    <submittedName>
        <fullName evidence="3">Uncharacterized protein</fullName>
    </submittedName>
</protein>
<dbReference type="AlphaFoldDB" id="A0A0R3E0S2"/>
<evidence type="ECO:0000313" key="3">
    <source>
        <dbReference type="EMBL" id="KRQ15827.1"/>
    </source>
</evidence>
<comment type="caution">
    <text evidence="3">The sequence shown here is derived from an EMBL/GenBank/DDBJ whole genome shotgun (WGS) entry which is preliminary data.</text>
</comment>
<reference evidence="3 4" key="1">
    <citation type="submission" date="2015-09" db="EMBL/GenBank/DDBJ databases">
        <title>Draft Genome Sequence of Bradyrhizobium manausense Strain BR 3351T, a Novel Symbiotic Nitrogen-Fixing Alphaproteobacterium Isolated from Brazilian Amazon Rain Forest.</title>
        <authorList>
            <person name="De Araujo J.L."/>
            <person name="Zilli J.E."/>
        </authorList>
    </citation>
    <scope>NUCLEOTIDE SEQUENCE [LARGE SCALE GENOMIC DNA]</scope>
    <source>
        <strain evidence="3 4">BR3351</strain>
    </source>
</reference>
<keyword evidence="4" id="KW-1185">Reference proteome</keyword>
<feature type="transmembrane region" description="Helical" evidence="2">
    <location>
        <begin position="17"/>
        <end position="38"/>
    </location>
</feature>
<feature type="region of interest" description="Disordered" evidence="1">
    <location>
        <begin position="52"/>
        <end position="86"/>
    </location>
</feature>
<name>A0A0R3E0S2_9BRAD</name>
<dbReference type="RefSeq" id="WP_057744146.1">
    <property type="nucleotide sequence ID" value="NZ_LJYG01000034.1"/>
</dbReference>
<evidence type="ECO:0000256" key="1">
    <source>
        <dbReference type="SAM" id="MobiDB-lite"/>
    </source>
</evidence>
<evidence type="ECO:0000256" key="2">
    <source>
        <dbReference type="SAM" id="Phobius"/>
    </source>
</evidence>
<dbReference type="EMBL" id="LJYG01000034">
    <property type="protein sequence ID" value="KRQ15827.1"/>
    <property type="molecule type" value="Genomic_DNA"/>
</dbReference>
<sequence length="86" mass="9099">MATNLPRDEQREGARQVMMWGSALAAILFVGFAVWFAVPQIFGMTDYLGRPSTGADQSAPATTVGTGVPTQREAISTTAKQDPVGV</sequence>
<gene>
    <name evidence="3" type="ORF">AOQ71_08070</name>
</gene>